<name>A0A7T9DKD7_9ARCH</name>
<keyword evidence="1" id="KW-0812">Transmembrane</keyword>
<keyword evidence="1" id="KW-0472">Membrane</keyword>
<keyword evidence="1" id="KW-1133">Transmembrane helix</keyword>
<dbReference type="EMBL" id="CP064981">
    <property type="protein sequence ID" value="QQR92923.1"/>
    <property type="molecule type" value="Genomic_DNA"/>
</dbReference>
<reference evidence="2" key="1">
    <citation type="submission" date="2020-11" db="EMBL/GenBank/DDBJ databases">
        <title>Connecting structure to function with the recovery of over 1000 high-quality activated sludge metagenome-assembled genomes encoding full-length rRNA genes using long-read sequencing.</title>
        <authorList>
            <person name="Singleton C.M."/>
            <person name="Petriglieri F."/>
            <person name="Kristensen J.M."/>
            <person name="Kirkegaard R.H."/>
            <person name="Michaelsen T.Y."/>
            <person name="Andersen M.H."/>
            <person name="Karst S.M."/>
            <person name="Dueholm M.S."/>
            <person name="Nielsen P.H."/>
            <person name="Albertsen M."/>
        </authorList>
    </citation>
    <scope>NUCLEOTIDE SEQUENCE</scope>
    <source>
        <strain evidence="2">Fred_18-Q3-R57-64_BAT3C.431</strain>
    </source>
</reference>
<evidence type="ECO:0000313" key="2">
    <source>
        <dbReference type="EMBL" id="QQR92923.1"/>
    </source>
</evidence>
<accession>A0A7T9DKD7</accession>
<protein>
    <submittedName>
        <fullName evidence="2">Uncharacterized protein</fullName>
    </submittedName>
</protein>
<evidence type="ECO:0000256" key="1">
    <source>
        <dbReference type="SAM" id="Phobius"/>
    </source>
</evidence>
<sequence length="135" mass="15041">MISVAQKTILGIIIISILVIGFFVWQIFFSYGPSNPVPSVMGYNCRDISDSVALENNTILFEGQSCPYTVSSKVGDAFYLNNRDRLEITNEIILDNRCNYLEAQITPHGKITNPNQGMFMTSDSTVYWCNGQGAI</sequence>
<organism evidence="2">
    <name type="scientific">Candidatus Iainarchaeum sp</name>
    <dbReference type="NCBI Taxonomy" id="3101447"/>
    <lineage>
        <taxon>Archaea</taxon>
        <taxon>Candidatus Iainarchaeota</taxon>
        <taxon>Candidatus Iainarchaeia</taxon>
        <taxon>Candidatus Iainarchaeales</taxon>
        <taxon>Candidatus Iainarchaeaceae</taxon>
        <taxon>Candidatus Iainarchaeum</taxon>
    </lineage>
</organism>
<feature type="transmembrane region" description="Helical" evidence="1">
    <location>
        <begin position="9"/>
        <end position="29"/>
    </location>
</feature>
<dbReference type="Proteomes" id="UP000596004">
    <property type="component" value="Chromosome"/>
</dbReference>
<proteinExistence type="predicted"/>
<dbReference type="AlphaFoldDB" id="A0A7T9DKD7"/>
<gene>
    <name evidence="2" type="ORF">IPJ89_01605</name>
</gene>